<dbReference type="EMBL" id="LQQO01000021">
    <property type="protein sequence ID" value="KZE13525.1"/>
    <property type="molecule type" value="Genomic_DNA"/>
</dbReference>
<keyword evidence="2" id="KW-1185">Reference proteome</keyword>
<dbReference type="InterPro" id="IPR006439">
    <property type="entry name" value="HAD-SF_hydro_IA"/>
</dbReference>
<sequence length="219" mass="23272">MTRLAVFDCDGTLADGQANICLAMALAFADAGLADPDPREVRRIVGLSLPQAVAMLVPDSDAELHDAVAEGYKRHFRAMRLDGRLAEEPLFPGIANALTALLDSGWTLGVATGKSDRGLALLLDHHGLTRHFTTLQTADRHPSKPHPAMLYAAMAEADALPETTVMIGDTGFDMAMAVAAGARAVGVTWGYHDRDTLMAAGAQRMCDDATLLPQLLDLP</sequence>
<gene>
    <name evidence="1" type="ORF">AVT10_15635</name>
</gene>
<dbReference type="Gene3D" id="3.40.50.1000">
    <property type="entry name" value="HAD superfamily/HAD-like"/>
    <property type="match status" value="1"/>
</dbReference>
<evidence type="ECO:0000313" key="2">
    <source>
        <dbReference type="Proteomes" id="UP000076609"/>
    </source>
</evidence>
<reference evidence="2" key="1">
    <citation type="submission" date="2016-01" db="EMBL/GenBank/DDBJ databases">
        <title>Draft genome of Chromobacterium sp. F49.</title>
        <authorList>
            <person name="Hong K.W."/>
        </authorList>
    </citation>
    <scope>NUCLEOTIDE SEQUENCE [LARGE SCALE GENOMIC DNA]</scope>
    <source>
        <strain evidence="2">CN3</strain>
    </source>
</reference>
<dbReference type="Gene3D" id="1.10.150.240">
    <property type="entry name" value="Putative phosphatase, domain 2"/>
    <property type="match status" value="1"/>
</dbReference>
<dbReference type="NCBIfam" id="TIGR01509">
    <property type="entry name" value="HAD-SF-IA-v3"/>
    <property type="match status" value="1"/>
</dbReference>
<accession>A0ABR5YBD9</accession>
<name>A0ABR5YBD9_9SPHN</name>
<dbReference type="PANTHER" id="PTHR43434">
    <property type="entry name" value="PHOSPHOGLYCOLATE PHOSPHATASE"/>
    <property type="match status" value="1"/>
</dbReference>
<dbReference type="SFLD" id="SFLDG01129">
    <property type="entry name" value="C1.5:_HAD__Beta-PGM__Phosphata"/>
    <property type="match status" value="1"/>
</dbReference>
<dbReference type="NCBIfam" id="TIGR01549">
    <property type="entry name" value="HAD-SF-IA-v1"/>
    <property type="match status" value="1"/>
</dbReference>
<organism evidence="1 2">
    <name type="scientific">Sphingomonas hankookensis</name>
    <dbReference type="NCBI Taxonomy" id="563996"/>
    <lineage>
        <taxon>Bacteria</taxon>
        <taxon>Pseudomonadati</taxon>
        <taxon>Pseudomonadota</taxon>
        <taxon>Alphaproteobacteria</taxon>
        <taxon>Sphingomonadales</taxon>
        <taxon>Sphingomonadaceae</taxon>
        <taxon>Sphingomonas</taxon>
    </lineage>
</organism>
<proteinExistence type="predicted"/>
<dbReference type="Proteomes" id="UP000076609">
    <property type="component" value="Unassembled WGS sequence"/>
</dbReference>
<dbReference type="InterPro" id="IPR036412">
    <property type="entry name" value="HAD-like_sf"/>
</dbReference>
<evidence type="ECO:0000313" key="1">
    <source>
        <dbReference type="EMBL" id="KZE13525.1"/>
    </source>
</evidence>
<dbReference type="Pfam" id="PF13419">
    <property type="entry name" value="HAD_2"/>
    <property type="match status" value="1"/>
</dbReference>
<dbReference type="InterPro" id="IPR050155">
    <property type="entry name" value="HAD-like_hydrolase_sf"/>
</dbReference>
<dbReference type="SFLD" id="SFLDS00003">
    <property type="entry name" value="Haloacid_Dehalogenase"/>
    <property type="match status" value="1"/>
</dbReference>
<comment type="caution">
    <text evidence="1">The sequence shown here is derived from an EMBL/GenBank/DDBJ whole genome shotgun (WGS) entry which is preliminary data.</text>
</comment>
<protein>
    <submittedName>
        <fullName evidence="1">Haloacid dehalogenase</fullName>
    </submittedName>
</protein>
<dbReference type="SUPFAM" id="SSF56784">
    <property type="entry name" value="HAD-like"/>
    <property type="match status" value="1"/>
</dbReference>
<dbReference type="PANTHER" id="PTHR43434:SF24">
    <property type="entry name" value="HYDROLASE-RELATED"/>
    <property type="match status" value="1"/>
</dbReference>
<dbReference type="InterPro" id="IPR041492">
    <property type="entry name" value="HAD_2"/>
</dbReference>
<dbReference type="InterPro" id="IPR023214">
    <property type="entry name" value="HAD_sf"/>
</dbReference>
<dbReference type="RefSeq" id="WP_066690893.1">
    <property type="nucleotide sequence ID" value="NZ_LQQO01000021.1"/>
</dbReference>
<dbReference type="InterPro" id="IPR023198">
    <property type="entry name" value="PGP-like_dom2"/>
</dbReference>